<name>A0A1Y5P720_9MICO</name>
<gene>
    <name evidence="5" type="ORF">MIPYR_20185</name>
</gene>
<feature type="binding site" evidence="4">
    <location>
        <position position="291"/>
    </location>
    <ligand>
        <name>allantoate</name>
        <dbReference type="ChEBI" id="CHEBI:17536"/>
    </ligand>
</feature>
<feature type="binding site" evidence="3">
    <location>
        <position position="187"/>
    </location>
    <ligand>
        <name>Zn(2+)</name>
        <dbReference type="ChEBI" id="CHEBI:29105"/>
        <label>1</label>
    </ligand>
</feature>
<dbReference type="Pfam" id="PF01546">
    <property type="entry name" value="Peptidase_M20"/>
    <property type="match status" value="1"/>
</dbReference>
<feature type="binding site" evidence="4">
    <location>
        <position position="220"/>
    </location>
    <ligand>
        <name>allantoate</name>
        <dbReference type="ChEBI" id="CHEBI:17536"/>
    </ligand>
</feature>
<dbReference type="AlphaFoldDB" id="A0A1Y5P720"/>
<feature type="binding site" evidence="4">
    <location>
        <position position="278"/>
    </location>
    <ligand>
        <name>allantoate</name>
        <dbReference type="ChEBI" id="CHEBI:17536"/>
    </ligand>
</feature>
<evidence type="ECO:0000256" key="1">
    <source>
        <dbReference type="ARBA" id="ARBA00006153"/>
    </source>
</evidence>
<dbReference type="Gene3D" id="3.30.70.360">
    <property type="match status" value="1"/>
</dbReference>
<sequence length="400" mass="41872">MSVVGGLLGELTDVGVSASGRGYDRQSWTAADLECRQWFLQCADALDLDVETDRNGNLWAWWRPDLPGTAFVMGSHLDSVPDGGAYDGPLGVASAFTAIATLRRDDFVPTRPMAVVAFADEEGARFGVACVGSRLMVGALSSERALGLKDSDGGSLADAMTRAGQPVRHVGHDAERVARIGEFVELHIEQGHLPARDGRAGLIAADAPVGVGAGIWPHGRWRVDFPGQQNHAGTTPLAARRDPMIGLAHVVLAVRRAAQTYGALATVGKVRVVPGAVNSIPGSASLWIDARAADERAVRRVLADVRRVTGFSPTEESWTADTAFDPGLTAAVAAHLGDVPVLPSGAGHDAGVLALAGIPTTMLLVRNPTGISHAPEERADDADCEHGVAALVATIRARVR</sequence>
<comment type="similarity">
    <text evidence="1">Belongs to the peptidase M20 family.</text>
</comment>
<feature type="binding site" evidence="3">
    <location>
        <position position="87"/>
    </location>
    <ligand>
        <name>Zn(2+)</name>
        <dbReference type="ChEBI" id="CHEBI:29105"/>
        <label>2</label>
    </ligand>
</feature>
<dbReference type="InterPro" id="IPR036264">
    <property type="entry name" value="Bact_exopeptidase_dim_dom"/>
</dbReference>
<feature type="binding site" evidence="3">
    <location>
        <position position="76"/>
    </location>
    <ligand>
        <name>Zn(2+)</name>
        <dbReference type="ChEBI" id="CHEBI:29105"/>
        <label>1</label>
    </ligand>
</feature>
<proteinExistence type="inferred from homology"/>
<dbReference type="NCBIfam" id="TIGR01879">
    <property type="entry name" value="hydantase"/>
    <property type="match status" value="1"/>
</dbReference>
<organism evidence="5">
    <name type="scientific">uncultured Microbacterium sp</name>
    <dbReference type="NCBI Taxonomy" id="191216"/>
    <lineage>
        <taxon>Bacteria</taxon>
        <taxon>Bacillati</taxon>
        <taxon>Actinomycetota</taxon>
        <taxon>Actinomycetes</taxon>
        <taxon>Micrococcales</taxon>
        <taxon>Microbacteriaceae</taxon>
        <taxon>Microbacterium</taxon>
        <taxon>environmental samples</taxon>
    </lineage>
</organism>
<evidence type="ECO:0000256" key="3">
    <source>
        <dbReference type="PIRSR" id="PIRSR001235-1"/>
    </source>
</evidence>
<dbReference type="NCBIfam" id="NF006770">
    <property type="entry name" value="PRK09290.1-4"/>
    <property type="match status" value="1"/>
</dbReference>
<dbReference type="PIRSF" id="PIRSF001235">
    <property type="entry name" value="Amidase_carbamoylase"/>
    <property type="match status" value="1"/>
</dbReference>
<evidence type="ECO:0000256" key="2">
    <source>
        <dbReference type="ARBA" id="ARBA00022801"/>
    </source>
</evidence>
<keyword evidence="3" id="KW-0862">Zinc</keyword>
<accession>A0A1Y5P720</accession>
<keyword evidence="2 5" id="KW-0378">Hydrolase</keyword>
<dbReference type="EC" id="3.5.1.87" evidence="5"/>
<dbReference type="RefSeq" id="WP_295574790.1">
    <property type="nucleotide sequence ID" value="NZ_FLQR01000006.1"/>
</dbReference>
<dbReference type="EMBL" id="FLQR01000006">
    <property type="protein sequence ID" value="SBS71728.1"/>
    <property type="molecule type" value="Genomic_DNA"/>
</dbReference>
<feature type="binding site" evidence="3">
    <location>
        <position position="373"/>
    </location>
    <ligand>
        <name>Zn(2+)</name>
        <dbReference type="ChEBI" id="CHEBI:29105"/>
        <label>2</label>
    </ligand>
</feature>
<reference evidence="5" key="1">
    <citation type="submission" date="2016-03" db="EMBL/GenBank/DDBJ databases">
        <authorList>
            <person name="Ploux O."/>
        </authorList>
    </citation>
    <scope>NUCLEOTIDE SEQUENCE</scope>
    <source>
        <strain evidence="5">UC1</strain>
    </source>
</reference>
<feature type="binding site" evidence="3">
    <location>
        <position position="122"/>
    </location>
    <ligand>
        <name>Zn(2+)</name>
        <dbReference type="ChEBI" id="CHEBI:29105"/>
        <label>2</label>
    </ligand>
</feature>
<dbReference type="PANTHER" id="PTHR32494:SF5">
    <property type="entry name" value="ALLANTOATE AMIDOHYDROLASE"/>
    <property type="match status" value="1"/>
</dbReference>
<evidence type="ECO:0000256" key="4">
    <source>
        <dbReference type="PIRSR" id="PIRSR001235-2"/>
    </source>
</evidence>
<dbReference type="InterPro" id="IPR010158">
    <property type="entry name" value="Amidase_Cbmase"/>
</dbReference>
<protein>
    <submittedName>
        <fullName evidence="5">Amidase, hydantoinase/carbamoylase family</fullName>
        <ecNumber evidence="5">3.5.1.87</ecNumber>
    </submittedName>
</protein>
<comment type="cofactor">
    <cofactor evidence="3">
        <name>Zn(2+)</name>
        <dbReference type="ChEBI" id="CHEBI:29105"/>
    </cofactor>
    <text evidence="3">Binds 2 Zn(2+) ions per subunit.</text>
</comment>
<keyword evidence="3" id="KW-0479">Metal-binding</keyword>
<dbReference type="SUPFAM" id="SSF53187">
    <property type="entry name" value="Zn-dependent exopeptidases"/>
    <property type="match status" value="1"/>
</dbReference>
<dbReference type="Gene3D" id="3.40.630.10">
    <property type="entry name" value="Zn peptidases"/>
    <property type="match status" value="1"/>
</dbReference>
<dbReference type="GO" id="GO:0050538">
    <property type="term" value="F:N-carbamoyl-L-amino-acid hydrolase activity"/>
    <property type="evidence" value="ECO:0007669"/>
    <property type="project" value="UniProtKB-EC"/>
</dbReference>
<evidence type="ECO:0000313" key="5">
    <source>
        <dbReference type="EMBL" id="SBS71728.1"/>
    </source>
</evidence>
<dbReference type="PANTHER" id="PTHR32494">
    <property type="entry name" value="ALLANTOATE DEIMINASE-RELATED"/>
    <property type="match status" value="1"/>
</dbReference>
<dbReference type="GO" id="GO:0046872">
    <property type="term" value="F:metal ion binding"/>
    <property type="evidence" value="ECO:0007669"/>
    <property type="project" value="UniProtKB-KW"/>
</dbReference>
<feature type="binding site" evidence="3">
    <location>
        <position position="87"/>
    </location>
    <ligand>
        <name>Zn(2+)</name>
        <dbReference type="ChEBI" id="CHEBI:29105"/>
        <label>1</label>
    </ligand>
</feature>
<dbReference type="InterPro" id="IPR002933">
    <property type="entry name" value="Peptidase_M20"/>
</dbReference>
<dbReference type="GO" id="GO:0016813">
    <property type="term" value="F:hydrolase activity, acting on carbon-nitrogen (but not peptide) bonds, in linear amidines"/>
    <property type="evidence" value="ECO:0007669"/>
    <property type="project" value="InterPro"/>
</dbReference>
<dbReference type="SUPFAM" id="SSF55031">
    <property type="entry name" value="Bacterial exopeptidase dimerisation domain"/>
    <property type="match status" value="1"/>
</dbReference>